<evidence type="ECO:0008006" key="4">
    <source>
        <dbReference type="Google" id="ProtNLM"/>
    </source>
</evidence>
<dbReference type="EMBL" id="RXOF01000002">
    <property type="protein sequence ID" value="RTQ52425.1"/>
    <property type="molecule type" value="Genomic_DNA"/>
</dbReference>
<accession>A0A3S0JGI3</accession>
<name>A0A3S0JGI3_9BACT</name>
<feature type="transmembrane region" description="Helical" evidence="1">
    <location>
        <begin position="108"/>
        <end position="124"/>
    </location>
</feature>
<feature type="transmembrane region" description="Helical" evidence="1">
    <location>
        <begin position="82"/>
        <end position="102"/>
    </location>
</feature>
<feature type="transmembrane region" description="Helical" evidence="1">
    <location>
        <begin position="169"/>
        <end position="191"/>
    </location>
</feature>
<dbReference type="RefSeq" id="WP_126692080.1">
    <property type="nucleotide sequence ID" value="NZ_RXOF01000002.1"/>
</dbReference>
<evidence type="ECO:0000256" key="1">
    <source>
        <dbReference type="SAM" id="Phobius"/>
    </source>
</evidence>
<dbReference type="OrthoDB" id="878475at2"/>
<keyword evidence="3" id="KW-1185">Reference proteome</keyword>
<feature type="transmembrane region" description="Helical" evidence="1">
    <location>
        <begin position="326"/>
        <end position="343"/>
    </location>
</feature>
<feature type="transmembrane region" description="Helical" evidence="1">
    <location>
        <begin position="300"/>
        <end position="319"/>
    </location>
</feature>
<keyword evidence="1" id="KW-0472">Membrane</keyword>
<organism evidence="2 3">
    <name type="scientific">Hymenobacter gummosus</name>
    <dbReference type="NCBI Taxonomy" id="1776032"/>
    <lineage>
        <taxon>Bacteria</taxon>
        <taxon>Pseudomonadati</taxon>
        <taxon>Bacteroidota</taxon>
        <taxon>Cytophagia</taxon>
        <taxon>Cytophagales</taxon>
        <taxon>Hymenobacteraceae</taxon>
        <taxon>Hymenobacter</taxon>
    </lineage>
</organism>
<keyword evidence="1" id="KW-0812">Transmembrane</keyword>
<comment type="caution">
    <text evidence="2">The sequence shown here is derived from an EMBL/GenBank/DDBJ whole genome shotgun (WGS) entry which is preliminary data.</text>
</comment>
<dbReference type="Proteomes" id="UP000282184">
    <property type="component" value="Unassembled WGS sequence"/>
</dbReference>
<reference evidence="2 3" key="1">
    <citation type="submission" date="2018-12" db="EMBL/GenBank/DDBJ databases">
        <title>Hymenobacter gummosus sp. nov., isolated from a spring.</title>
        <authorList>
            <person name="Nie L."/>
        </authorList>
    </citation>
    <scope>NUCLEOTIDE SEQUENCE [LARGE SCALE GENOMIC DNA]</scope>
    <source>
        <strain evidence="2 3">KCTC 52166</strain>
    </source>
</reference>
<evidence type="ECO:0000313" key="2">
    <source>
        <dbReference type="EMBL" id="RTQ52425.1"/>
    </source>
</evidence>
<feature type="transmembrane region" description="Helical" evidence="1">
    <location>
        <begin position="198"/>
        <end position="216"/>
    </location>
</feature>
<gene>
    <name evidence="2" type="ORF">EJV47_05270</name>
</gene>
<keyword evidence="1" id="KW-1133">Transmembrane helix</keyword>
<sequence length="505" mass="56008">MEQARLGYWLRVVGLPVLLVLLTATVLGSHYETNDDFCLTLLLRGRTAAAPVTNLHLYFHGWAWVLARLYQLAPAVPWYGLTLYALLTLALVLLTSVLERLLAPHTTAWPRAALLTVFLVLAGLEHAQWFNYLRVPLLLSGAGLLWAAQQPAARRWVLPVSLLLFAAAWAIRPSAAVLGAALVAPAAWWLAGRRAGRVVAGFGAVALLLGLLVQLTRSPEATRYRRLDVLKSAVLDYGWQVPAPHTRADSLAVQAVAEWSFGDSTLVDEALFRRAYRPAPWAKVLPGKAFDAFVLVVRDYFPLLILNALLLALGLNLPAALRRRQWLYVLGGVGLLLGLALALKLPPRLAGPLLTLFTVAHAAGVLRQPLRLPKGRPLRPLLLAALLGLYLLKVGHRRQVLAAEEQQHRRFVQALGAHRAGPLVGMQVEEQFKSLSPFRQYVPAAGPPWLLLTGWPTLDPSQARLRQQLTGSRNQREALRRLRRRPGVRWQNVHLQLPPKRREEL</sequence>
<protein>
    <recommendedName>
        <fullName evidence="4">Glycosyltransferase RgtA/B/C/D-like domain-containing protein</fullName>
    </recommendedName>
</protein>
<proteinExistence type="predicted"/>
<evidence type="ECO:0000313" key="3">
    <source>
        <dbReference type="Proteomes" id="UP000282184"/>
    </source>
</evidence>
<dbReference type="AlphaFoldDB" id="A0A3S0JGI3"/>